<organism evidence="1 2">
    <name type="scientific">Setaria viridis</name>
    <name type="common">Green bristlegrass</name>
    <name type="synonym">Setaria italica subsp. viridis</name>
    <dbReference type="NCBI Taxonomy" id="4556"/>
    <lineage>
        <taxon>Eukaryota</taxon>
        <taxon>Viridiplantae</taxon>
        <taxon>Streptophyta</taxon>
        <taxon>Embryophyta</taxon>
        <taxon>Tracheophyta</taxon>
        <taxon>Spermatophyta</taxon>
        <taxon>Magnoliopsida</taxon>
        <taxon>Liliopsida</taxon>
        <taxon>Poales</taxon>
        <taxon>Poaceae</taxon>
        <taxon>PACMAD clade</taxon>
        <taxon>Panicoideae</taxon>
        <taxon>Panicodae</taxon>
        <taxon>Paniceae</taxon>
        <taxon>Cenchrinae</taxon>
        <taxon>Setaria</taxon>
    </lineage>
</organism>
<gene>
    <name evidence="1" type="ORF">SEVIR_7G027000v2</name>
</gene>
<name>A0A4U6U0F2_SETVI</name>
<reference evidence="1" key="1">
    <citation type="submission" date="2019-03" db="EMBL/GenBank/DDBJ databases">
        <title>WGS assembly of Setaria viridis.</title>
        <authorList>
            <person name="Huang P."/>
            <person name="Jenkins J."/>
            <person name="Grimwood J."/>
            <person name="Barry K."/>
            <person name="Healey A."/>
            <person name="Mamidi S."/>
            <person name="Sreedasyam A."/>
            <person name="Shu S."/>
            <person name="Feldman M."/>
            <person name="Wu J."/>
            <person name="Yu Y."/>
            <person name="Chen C."/>
            <person name="Johnson J."/>
            <person name="Rokhsar D."/>
            <person name="Baxter I."/>
            <person name="Schmutz J."/>
            <person name="Brutnell T."/>
            <person name="Kellogg E."/>
        </authorList>
    </citation>
    <scope>NUCLEOTIDE SEQUENCE [LARGE SCALE GENOMIC DNA]</scope>
</reference>
<proteinExistence type="predicted"/>
<dbReference type="Proteomes" id="UP000298652">
    <property type="component" value="Chromosome 7"/>
</dbReference>
<accession>A0A4U6U0F2</accession>
<keyword evidence="2" id="KW-1185">Reference proteome</keyword>
<dbReference type="OMA" id="SEACWIY"/>
<evidence type="ECO:0000313" key="2">
    <source>
        <dbReference type="Proteomes" id="UP000298652"/>
    </source>
</evidence>
<protein>
    <recommendedName>
        <fullName evidence="3">Reverse transcriptase zinc-binding domain-containing protein</fullName>
    </recommendedName>
</protein>
<evidence type="ECO:0008006" key="3">
    <source>
        <dbReference type="Google" id="ProtNLM"/>
    </source>
</evidence>
<sequence>MHLDNYNCVHCVENLEESVAHLFFNCPFSEACWIYLDIQWDSSLHPLQMIIQARQRFGSCIIREIVIVACWTLWCHRNSIVFNAQSLSFARWRLSFVEEMRRVSLRAKTSMGDKINIWLSNLL</sequence>
<dbReference type="Gramene" id="TKW03477">
    <property type="protein sequence ID" value="TKW03477"/>
    <property type="gene ID" value="SEVIR_7G027000v2"/>
</dbReference>
<evidence type="ECO:0000313" key="1">
    <source>
        <dbReference type="EMBL" id="TKW03477.1"/>
    </source>
</evidence>
<dbReference type="AlphaFoldDB" id="A0A4U6U0F2"/>
<dbReference type="EMBL" id="CM016558">
    <property type="protein sequence ID" value="TKW03477.1"/>
    <property type="molecule type" value="Genomic_DNA"/>
</dbReference>